<dbReference type="Proteomes" id="UP000095287">
    <property type="component" value="Unplaced"/>
</dbReference>
<evidence type="ECO:0000313" key="2">
    <source>
        <dbReference type="WBParaSite" id="L893_g5581.t1"/>
    </source>
</evidence>
<organism evidence="1 2">
    <name type="scientific">Steinernema glaseri</name>
    <dbReference type="NCBI Taxonomy" id="37863"/>
    <lineage>
        <taxon>Eukaryota</taxon>
        <taxon>Metazoa</taxon>
        <taxon>Ecdysozoa</taxon>
        <taxon>Nematoda</taxon>
        <taxon>Chromadorea</taxon>
        <taxon>Rhabditida</taxon>
        <taxon>Tylenchina</taxon>
        <taxon>Panagrolaimomorpha</taxon>
        <taxon>Strongyloidoidea</taxon>
        <taxon>Steinernematidae</taxon>
        <taxon>Steinernema</taxon>
    </lineage>
</organism>
<keyword evidence="1" id="KW-1185">Reference proteome</keyword>
<name>A0A1I8AH84_9BILA</name>
<dbReference type="WBParaSite" id="L893_g5581.t1">
    <property type="protein sequence ID" value="L893_g5581.t1"/>
    <property type="gene ID" value="L893_g5581"/>
</dbReference>
<dbReference type="AlphaFoldDB" id="A0A1I8AH84"/>
<accession>A0A1I8AH84</accession>
<protein>
    <submittedName>
        <fullName evidence="2">DUF789 domain-containing protein</fullName>
    </submittedName>
</protein>
<reference evidence="2" key="1">
    <citation type="submission" date="2016-11" db="UniProtKB">
        <authorList>
            <consortium name="WormBaseParasite"/>
        </authorList>
    </citation>
    <scope>IDENTIFICATION</scope>
</reference>
<proteinExistence type="predicted"/>
<sequence>MSSTEQCATPDEILLYKLPMDSVPFSFCMDVLGKLSANTWHYQEMEEMLTGRWKAAAGRYAKNVCDVAVRVECEDGEWGYSTTTHTFNDYSKPLEEIMARDRRFQSHSDRSISFYHTLSRQDARMYFDLLLSCKGFGFKSVFLPYFGPETERFLAACLEHNLIYMTLGSCWPHTQALEDMILKHLSKWCNVDFCITSFDHAEHEGGLKLSSKILNATMDSWINLDEGSYLSVSGPWYDDLEPVLSIPLPPNVTRTQPKVEVDDEDVSIVLWTKENGFTLSCVLYWTRQYILFSSPPYEWLEYRRKMNASKSRIEDAAVDVPASDTLSEESANIQ</sequence>
<evidence type="ECO:0000313" key="1">
    <source>
        <dbReference type="Proteomes" id="UP000095287"/>
    </source>
</evidence>